<dbReference type="Pfam" id="PF13673">
    <property type="entry name" value="Acetyltransf_10"/>
    <property type="match status" value="1"/>
</dbReference>
<keyword evidence="3" id="KW-1185">Reference proteome</keyword>
<dbReference type="AlphaFoldDB" id="A0A2Z2H7I1"/>
<dbReference type="InterPro" id="IPR000182">
    <property type="entry name" value="GNAT_dom"/>
</dbReference>
<organism evidence="2 3">
    <name type="scientific">Kushneria konosiri</name>
    <dbReference type="NCBI Taxonomy" id="698828"/>
    <lineage>
        <taxon>Bacteria</taxon>
        <taxon>Pseudomonadati</taxon>
        <taxon>Pseudomonadota</taxon>
        <taxon>Gammaproteobacteria</taxon>
        <taxon>Oceanospirillales</taxon>
        <taxon>Halomonadaceae</taxon>
        <taxon>Kushneria</taxon>
    </lineage>
</organism>
<evidence type="ECO:0000259" key="1">
    <source>
        <dbReference type="PROSITE" id="PS51186"/>
    </source>
</evidence>
<dbReference type="PROSITE" id="PS51186">
    <property type="entry name" value="GNAT"/>
    <property type="match status" value="1"/>
</dbReference>
<reference evidence="2 3" key="1">
    <citation type="journal article" date="2017" name="Int. J. Syst. Evol. Microbiol.">
        <title>Kushneria konosiri sp. nov., isolated from the Korean salt-fermented seafood Daemi-jeot.</title>
        <authorList>
            <person name="Yun J.H."/>
            <person name="Park S.K."/>
            <person name="Lee J.Y."/>
            <person name="Jung M.J."/>
            <person name="Bae J.W."/>
        </authorList>
    </citation>
    <scope>NUCLEOTIDE SEQUENCE [LARGE SCALE GENOMIC DNA]</scope>
    <source>
        <strain evidence="2 3">X49</strain>
    </source>
</reference>
<dbReference type="CDD" id="cd04301">
    <property type="entry name" value="NAT_SF"/>
    <property type="match status" value="1"/>
</dbReference>
<evidence type="ECO:0000313" key="2">
    <source>
        <dbReference type="EMBL" id="ARS53342.1"/>
    </source>
</evidence>
<gene>
    <name evidence="2" type="ORF">B9G99_11125</name>
</gene>
<dbReference type="InterPro" id="IPR016181">
    <property type="entry name" value="Acyl_CoA_acyltransferase"/>
</dbReference>
<protein>
    <recommendedName>
        <fullName evidence="1">N-acetyltransferase domain-containing protein</fullName>
    </recommendedName>
</protein>
<dbReference type="GO" id="GO:0016747">
    <property type="term" value="F:acyltransferase activity, transferring groups other than amino-acyl groups"/>
    <property type="evidence" value="ECO:0007669"/>
    <property type="project" value="InterPro"/>
</dbReference>
<dbReference type="EMBL" id="CP021323">
    <property type="protein sequence ID" value="ARS53342.1"/>
    <property type="molecule type" value="Genomic_DNA"/>
</dbReference>
<accession>A0A2Z2H7I1</accession>
<evidence type="ECO:0000313" key="3">
    <source>
        <dbReference type="Proteomes" id="UP000250025"/>
    </source>
</evidence>
<sequence>MLSGSMWDALLNDILMGFTDLTDKEHLNRLFVRSGYRRCGVATTLLTMAEQAAWQRRMIRLTIDASLTALRFFKARGFGHERRSQTLDNSQMESCLRIRVARRPQCSVRTEPDTLHIHCTFSKTPQNILIQRLTLSGLNLFKQSFPLMCRKIDFFPSYIESVVTITKHFRIFDIMIMSSYKSSRQLELIY</sequence>
<feature type="domain" description="N-acetyltransferase" evidence="1">
    <location>
        <begin position="1"/>
        <end position="98"/>
    </location>
</feature>
<dbReference type="OrthoDB" id="5355033at2"/>
<dbReference type="KEGG" id="kus:B9G99_11125"/>
<dbReference type="Gene3D" id="3.40.630.30">
    <property type="match status" value="1"/>
</dbReference>
<dbReference type="Proteomes" id="UP000250025">
    <property type="component" value="Chromosome"/>
</dbReference>
<name>A0A2Z2H7I1_9GAMM</name>
<dbReference type="SUPFAM" id="SSF55729">
    <property type="entry name" value="Acyl-CoA N-acyltransferases (Nat)"/>
    <property type="match status" value="1"/>
</dbReference>
<proteinExistence type="predicted"/>